<proteinExistence type="inferred from homology"/>
<dbReference type="InterPro" id="IPR002563">
    <property type="entry name" value="Flavin_Rdtase-like_dom"/>
</dbReference>
<evidence type="ECO:0000256" key="3">
    <source>
        <dbReference type="ARBA" id="ARBA00022643"/>
    </source>
</evidence>
<dbReference type="EMBL" id="CP002209">
    <property type="protein sequence ID" value="ADN77358.1"/>
    <property type="molecule type" value="Genomic_DNA"/>
</dbReference>
<dbReference type="GO" id="GO:0010181">
    <property type="term" value="F:FMN binding"/>
    <property type="evidence" value="ECO:0007669"/>
    <property type="project" value="InterPro"/>
</dbReference>
<sequence>MPEQRFDPHDLAQMAPRYRARFINSLSGFKSANLVGTVDGDGRTNLSIVSSVFHLGAAPPLMGFIVRPHTVERHTLENLLETGYFTLNAVNHPHYAAAHQTSARYDRDQSEFDACGLEPRFVPGFVAPFVAQSPLRIGLRLVAHQPIALNQTELVIGEVVQVMVDDAAVQEDGYIDLEGLGVVAVSGLDSYHQTARLSRLSYAKPEHPPHRLTLSGQPEEDA</sequence>
<dbReference type="Proteomes" id="UP000006683">
    <property type="component" value="Chromosome"/>
</dbReference>
<protein>
    <submittedName>
        <fullName evidence="6">Flavin reductase domain protein FMN-binding protein</fullName>
    </submittedName>
</protein>
<comment type="cofactor">
    <cofactor evidence="1">
        <name>FMN</name>
        <dbReference type="ChEBI" id="CHEBI:58210"/>
    </cofactor>
</comment>
<evidence type="ECO:0000256" key="1">
    <source>
        <dbReference type="ARBA" id="ARBA00001917"/>
    </source>
</evidence>
<reference evidence="6 7" key="1">
    <citation type="journal article" date="2010" name="Stand. Genomic Sci.">
        <title>Complete genome sequence of Ferrimonas balearica type strain (PAT).</title>
        <authorList>
            <person name="Nolan M."/>
            <person name="Sikorski J."/>
            <person name="Davenport K."/>
            <person name="Lucas S."/>
            <person name="Glavina Del Rio T."/>
            <person name="Tice H."/>
            <person name="Cheng J."/>
            <person name="Goodwin L."/>
            <person name="Pitluck S."/>
            <person name="Liolios K."/>
            <person name="Ivanova N."/>
            <person name="Mavromatis K."/>
            <person name="Ovchinnikova G."/>
            <person name="Pati A."/>
            <person name="Chen A."/>
            <person name="Palaniappan K."/>
            <person name="Land M."/>
            <person name="Hauser L."/>
            <person name="Chang Y."/>
            <person name="Jeffries C."/>
            <person name="Tapia R."/>
            <person name="Brettin T."/>
            <person name="Detter J."/>
            <person name="Han C."/>
            <person name="Yasawong M."/>
            <person name="Rohde M."/>
            <person name="Tindall B."/>
            <person name="Goker M."/>
            <person name="Woyke T."/>
            <person name="Bristow J."/>
            <person name="Eisen J."/>
            <person name="Markowitz V."/>
            <person name="Hugenholtz P."/>
            <person name="Kyrpides N."/>
            <person name="Klenk H."/>
            <person name="Lapidus A."/>
        </authorList>
    </citation>
    <scope>NUCLEOTIDE SEQUENCE [LARGE SCALE GENOMIC DNA]</scope>
    <source>
        <strain evidence="7">DSM 9799 / CCM 4581 / KCTC 23876 / PAT</strain>
    </source>
</reference>
<gene>
    <name evidence="6" type="ordered locus">Fbal_3159</name>
</gene>
<dbReference type="PANTHER" id="PTHR33798">
    <property type="entry name" value="FLAVOPROTEIN OXYGENASE"/>
    <property type="match status" value="1"/>
</dbReference>
<comment type="similarity">
    <text evidence="4">Belongs to the flavoredoxin family.</text>
</comment>
<dbReference type="GO" id="GO:0016646">
    <property type="term" value="F:oxidoreductase activity, acting on the CH-NH group of donors, NAD or NADP as acceptor"/>
    <property type="evidence" value="ECO:0007669"/>
    <property type="project" value="UniProtKB-ARBA"/>
</dbReference>
<evidence type="ECO:0000313" key="6">
    <source>
        <dbReference type="EMBL" id="ADN77358.1"/>
    </source>
</evidence>
<dbReference type="SUPFAM" id="SSF50475">
    <property type="entry name" value="FMN-binding split barrel"/>
    <property type="match status" value="1"/>
</dbReference>
<dbReference type="AlphaFoldDB" id="E1SV58"/>
<evidence type="ECO:0000256" key="4">
    <source>
        <dbReference type="ARBA" id="ARBA00038054"/>
    </source>
</evidence>
<name>E1SV58_FERBD</name>
<feature type="domain" description="Flavin reductase like" evidence="5">
    <location>
        <begin position="26"/>
        <end position="176"/>
    </location>
</feature>
<keyword evidence="7" id="KW-1185">Reference proteome</keyword>
<keyword evidence="3" id="KW-0288">FMN</keyword>
<dbReference type="OrthoDB" id="5293996at2"/>
<evidence type="ECO:0000259" key="5">
    <source>
        <dbReference type="SMART" id="SM00903"/>
    </source>
</evidence>
<organism evidence="6 7">
    <name type="scientific">Ferrimonas balearica (strain DSM 9799 / CCM 4581 / KCTC 23876 / PAT)</name>
    <dbReference type="NCBI Taxonomy" id="550540"/>
    <lineage>
        <taxon>Bacteria</taxon>
        <taxon>Pseudomonadati</taxon>
        <taxon>Pseudomonadota</taxon>
        <taxon>Gammaproteobacteria</taxon>
        <taxon>Alteromonadales</taxon>
        <taxon>Ferrimonadaceae</taxon>
        <taxon>Ferrimonas</taxon>
    </lineage>
</organism>
<evidence type="ECO:0000313" key="7">
    <source>
        <dbReference type="Proteomes" id="UP000006683"/>
    </source>
</evidence>
<dbReference type="InterPro" id="IPR012349">
    <property type="entry name" value="Split_barrel_FMN-bd"/>
</dbReference>
<dbReference type="Pfam" id="PF01613">
    <property type="entry name" value="Flavin_Reduct"/>
    <property type="match status" value="1"/>
</dbReference>
<dbReference type="KEGG" id="fbl:Fbal_3159"/>
<dbReference type="SMART" id="SM00903">
    <property type="entry name" value="Flavin_Reduct"/>
    <property type="match status" value="1"/>
</dbReference>
<dbReference type="HOGENOM" id="CLU_113721_0_0_6"/>
<dbReference type="GeneID" id="67183376"/>
<dbReference type="Gene3D" id="2.30.110.10">
    <property type="entry name" value="Electron Transport, Fmn-binding Protein, Chain A"/>
    <property type="match status" value="1"/>
</dbReference>
<dbReference type="PANTHER" id="PTHR33798:SF5">
    <property type="entry name" value="FLAVIN REDUCTASE LIKE DOMAIN-CONTAINING PROTEIN"/>
    <property type="match status" value="1"/>
</dbReference>
<keyword evidence="2" id="KW-0285">Flavoprotein</keyword>
<dbReference type="eggNOG" id="COG1853">
    <property type="taxonomic scope" value="Bacteria"/>
</dbReference>
<dbReference type="STRING" id="550540.Fbal_3159"/>
<accession>E1SV58</accession>
<dbReference type="RefSeq" id="WP_013346664.1">
    <property type="nucleotide sequence ID" value="NC_014541.1"/>
</dbReference>
<evidence type="ECO:0000256" key="2">
    <source>
        <dbReference type="ARBA" id="ARBA00022630"/>
    </source>
</evidence>